<dbReference type="Proteomes" id="UP000887023">
    <property type="component" value="Chromosome"/>
</dbReference>
<reference evidence="1" key="1">
    <citation type="submission" date="2021-07" db="EMBL/GenBank/DDBJ databases">
        <title>Candidatus Kaistella beijingensis sp. nov. isolated from a municipal wastewater treatment plant is involved in sludge foaming.</title>
        <authorList>
            <person name="Song Y."/>
            <person name="Liu S.-J."/>
        </authorList>
    </citation>
    <scope>NUCLEOTIDE SEQUENCE</scope>
    <source>
        <strain evidence="1">DSM 43998</strain>
    </source>
</reference>
<name>A0ABX8S493_9ACTN</name>
<gene>
    <name evidence="1" type="ORF">KV203_11875</name>
</gene>
<proteinExistence type="predicted"/>
<dbReference type="RefSeq" id="WP_157079818.1">
    <property type="nucleotide sequence ID" value="NZ_CBCRUZ010000022.1"/>
</dbReference>
<keyword evidence="2" id="KW-1185">Reference proteome</keyword>
<accession>A0ABX8S493</accession>
<evidence type="ECO:0000313" key="2">
    <source>
        <dbReference type="Proteomes" id="UP000887023"/>
    </source>
</evidence>
<sequence>MSGVVQSAVEAARWTTASMLNPAGTITVVANSRAADVIVAFGGGDSQMGATVPLSATRDDLDPHVCVGQLGGHTFAVEVAGWQGSRPAVLGAASYRTRAASVSWGTTFGDTLSLAEGGRSLGSTELGRAEFAGGSAFGRLLNGVDLTDPRRLREHALVAAARFTGVTVTADALAGLLAADRAYPILPLPAEYHQSVSSWSDEVRPLADAADQLPPARLRDASWQFVARAATASGTMVDPDVAATVHEHALTADAIRQARLAELGRYRSTGRIWRVLYAAANPDPRSALIQAAEEAEFLLSPETHRKLIRVTVTALGAA</sequence>
<organism evidence="1 2">
    <name type="scientific">Skermania pinensis</name>
    <dbReference type="NCBI Taxonomy" id="39122"/>
    <lineage>
        <taxon>Bacteria</taxon>
        <taxon>Bacillati</taxon>
        <taxon>Actinomycetota</taxon>
        <taxon>Actinomycetes</taxon>
        <taxon>Mycobacteriales</taxon>
        <taxon>Gordoniaceae</taxon>
        <taxon>Skermania</taxon>
    </lineage>
</organism>
<protein>
    <submittedName>
        <fullName evidence="1">Uncharacterized protein</fullName>
    </submittedName>
</protein>
<dbReference type="EMBL" id="CP079105">
    <property type="protein sequence ID" value="QXQ12653.1"/>
    <property type="molecule type" value="Genomic_DNA"/>
</dbReference>
<evidence type="ECO:0000313" key="1">
    <source>
        <dbReference type="EMBL" id="QXQ12653.1"/>
    </source>
</evidence>